<dbReference type="InterPro" id="IPR024510">
    <property type="entry name" value="DUF2589"/>
</dbReference>
<dbReference type="Pfam" id="PF11655">
    <property type="entry name" value="DUF2589"/>
    <property type="match status" value="1"/>
</dbReference>
<dbReference type="EMBL" id="MN739735">
    <property type="protein sequence ID" value="QHT23873.1"/>
    <property type="molecule type" value="Genomic_DNA"/>
</dbReference>
<sequence length="206" mass="21722">MDAGNVLQTMDLGVMLGSPFTAAQQAQTTMTSNTIEFLQKFAFERDASGNNTSEVRTFSMNTYFDTTDSSGNTIQKQRQLTIPLITMLNVPALQIQKMSVDLTLKINSQVATSSTNTKGFSVGASASVSGGVNVGIFNASASASVSTSVSSSNSNTNSIDASSSAKYAIRIEAENKPPAGLAILLDFCSKPDIAPNRSLYPNGRIL</sequence>
<name>A0A6C0E5Z5_9ZZZZ</name>
<dbReference type="AlphaFoldDB" id="A0A6C0E5Z5"/>
<accession>A0A6C0E5Z5</accession>
<organism evidence="1">
    <name type="scientific">viral metagenome</name>
    <dbReference type="NCBI Taxonomy" id="1070528"/>
    <lineage>
        <taxon>unclassified sequences</taxon>
        <taxon>metagenomes</taxon>
        <taxon>organismal metagenomes</taxon>
    </lineage>
</organism>
<reference evidence="1" key="1">
    <citation type="journal article" date="2020" name="Nature">
        <title>Giant virus diversity and host interactions through global metagenomics.</title>
        <authorList>
            <person name="Schulz F."/>
            <person name="Roux S."/>
            <person name="Paez-Espino D."/>
            <person name="Jungbluth S."/>
            <person name="Walsh D.A."/>
            <person name="Denef V.J."/>
            <person name="McMahon K.D."/>
            <person name="Konstantinidis K.T."/>
            <person name="Eloe-Fadrosh E.A."/>
            <person name="Kyrpides N.C."/>
            <person name="Woyke T."/>
        </authorList>
    </citation>
    <scope>NUCLEOTIDE SEQUENCE</scope>
    <source>
        <strain evidence="1">GVMAG-M-3300023179-132</strain>
    </source>
</reference>
<evidence type="ECO:0000313" key="1">
    <source>
        <dbReference type="EMBL" id="QHT23873.1"/>
    </source>
</evidence>
<dbReference type="Gene3D" id="2.170.15.10">
    <property type="entry name" value="Proaerolysin, chain A, domain 3"/>
    <property type="match status" value="1"/>
</dbReference>
<protein>
    <submittedName>
        <fullName evidence="1">Uncharacterized protein</fullName>
    </submittedName>
</protein>
<proteinExistence type="predicted"/>